<evidence type="ECO:0000313" key="3">
    <source>
        <dbReference type="Proteomes" id="UP000663844"/>
    </source>
</evidence>
<feature type="non-terminal residue" evidence="2">
    <location>
        <position position="203"/>
    </location>
</feature>
<feature type="region of interest" description="Disordered" evidence="1">
    <location>
        <begin position="1"/>
        <end position="23"/>
    </location>
</feature>
<comment type="caution">
    <text evidence="2">The sequence shown here is derived from an EMBL/GenBank/DDBJ whole genome shotgun (WGS) entry which is preliminary data.</text>
</comment>
<accession>A0A818Z3B7</accession>
<dbReference type="Proteomes" id="UP000663844">
    <property type="component" value="Unassembled WGS sequence"/>
</dbReference>
<feature type="compositionally biased region" description="Polar residues" evidence="1">
    <location>
        <begin position="1"/>
        <end position="17"/>
    </location>
</feature>
<feature type="compositionally biased region" description="Basic and acidic residues" evidence="1">
    <location>
        <begin position="107"/>
        <end position="118"/>
    </location>
</feature>
<reference evidence="2" key="1">
    <citation type="submission" date="2021-02" db="EMBL/GenBank/DDBJ databases">
        <authorList>
            <person name="Nowell W R."/>
        </authorList>
    </citation>
    <scope>NUCLEOTIDE SEQUENCE</scope>
</reference>
<dbReference type="EMBL" id="CAJOAZ010001068">
    <property type="protein sequence ID" value="CAF3759289.1"/>
    <property type="molecule type" value="Genomic_DNA"/>
</dbReference>
<proteinExistence type="predicted"/>
<gene>
    <name evidence="2" type="ORF">OXD698_LOCUS15921</name>
</gene>
<evidence type="ECO:0000313" key="2">
    <source>
        <dbReference type="EMBL" id="CAF3759289.1"/>
    </source>
</evidence>
<organism evidence="2 3">
    <name type="scientific">Adineta steineri</name>
    <dbReference type="NCBI Taxonomy" id="433720"/>
    <lineage>
        <taxon>Eukaryota</taxon>
        <taxon>Metazoa</taxon>
        <taxon>Spiralia</taxon>
        <taxon>Gnathifera</taxon>
        <taxon>Rotifera</taxon>
        <taxon>Eurotatoria</taxon>
        <taxon>Bdelloidea</taxon>
        <taxon>Adinetida</taxon>
        <taxon>Adinetidae</taxon>
        <taxon>Adineta</taxon>
    </lineage>
</organism>
<feature type="region of interest" description="Disordered" evidence="1">
    <location>
        <begin position="96"/>
        <end position="130"/>
    </location>
</feature>
<name>A0A818Z3B7_9BILA</name>
<sequence>MDYSELQNRPSTENARTQTKEIGIPAVSKNVRTQTELTSIGTDNEAIRYRGKSKKRSVNVIGDPSSLLMNVTYQNVDDKDIRGRNSELLPELLEEDANNFNEDSADTDQRRGESKETGQKLTDTSTPDEIEPSEPIIEYANEPLLPLAEACAPLNDILHNISFYVKLALEETPSPPLDNLTVDESAAIRLYTIEWDRPHRSLY</sequence>
<evidence type="ECO:0000256" key="1">
    <source>
        <dbReference type="SAM" id="MobiDB-lite"/>
    </source>
</evidence>
<protein>
    <submittedName>
        <fullName evidence="2">Uncharacterized protein</fullName>
    </submittedName>
</protein>
<dbReference type="AlphaFoldDB" id="A0A818Z3B7"/>